<feature type="transmembrane region" description="Helical" evidence="1">
    <location>
        <begin position="237"/>
        <end position="259"/>
    </location>
</feature>
<feature type="transmembrane region" description="Helical" evidence="1">
    <location>
        <begin position="50"/>
        <end position="68"/>
    </location>
</feature>
<evidence type="ECO:0000256" key="1">
    <source>
        <dbReference type="SAM" id="Phobius"/>
    </source>
</evidence>
<keyword evidence="1" id="KW-1133">Transmembrane helix</keyword>
<dbReference type="AlphaFoldDB" id="A0AAW1IE56"/>
<reference evidence="2 3" key="1">
    <citation type="journal article" date="2024" name="BMC Genomics">
        <title>De novo assembly and annotation of Popillia japonica's genome with initial clues to its potential as an invasive pest.</title>
        <authorList>
            <person name="Cucini C."/>
            <person name="Boschi S."/>
            <person name="Funari R."/>
            <person name="Cardaioli E."/>
            <person name="Iannotti N."/>
            <person name="Marturano G."/>
            <person name="Paoli F."/>
            <person name="Bruttini M."/>
            <person name="Carapelli A."/>
            <person name="Frati F."/>
            <person name="Nardi F."/>
        </authorList>
    </citation>
    <scope>NUCLEOTIDE SEQUENCE [LARGE SCALE GENOMIC DNA]</scope>
    <source>
        <strain evidence="2">DMR45628</strain>
    </source>
</reference>
<dbReference type="EMBL" id="JASPKY010000628">
    <property type="protein sequence ID" value="KAK9687703.1"/>
    <property type="molecule type" value="Genomic_DNA"/>
</dbReference>
<gene>
    <name evidence="2" type="ORF">QE152_g36062</name>
</gene>
<evidence type="ECO:0000313" key="3">
    <source>
        <dbReference type="Proteomes" id="UP001458880"/>
    </source>
</evidence>
<evidence type="ECO:0008006" key="4">
    <source>
        <dbReference type="Google" id="ProtNLM"/>
    </source>
</evidence>
<accession>A0AAW1IE56</accession>
<evidence type="ECO:0000313" key="2">
    <source>
        <dbReference type="EMBL" id="KAK9687703.1"/>
    </source>
</evidence>
<sequence>MFTFEDSPKIKSILIASPFQIFYVIAWLKYLDLANLFQTSSKYERGSDNIIIGMLIGGTILRPVYYYLNRNQHKKILLDIHKLNGILRRNTRMDYVIDYNLLRYVAAILVNIGFIKVFNLLGITELKTGNGILGNVMFTFEDSPKIKSILIASPFQIFYVIAWLKYLDLANLFQTSSKYERGSDNIIIGMLIGGTILRPVYYYLNRNQHKKILLDIHKLNGILRRNTRMDYVIDYNLLRYVAAILVNIGFIKVFNLLGITELKTGNGYIFLAGLTSIFNHDLISRLISGEIRNQFKIINERIVTLQGDYDNIRLENYRKLVKLSKQFNGICILPQLVSLGLYMMLAIWEIHSGFLYITLKLPHYQYRIMFLVARIAVLLPAYFLIIESKTSVRNEKAQQIHLLDERKNELFLKDLQTCRYKGGDLELELERIKRNESKGIDEA</sequence>
<protein>
    <recommendedName>
        <fullName evidence="4">Gustatory receptor</fullName>
    </recommendedName>
</protein>
<comment type="caution">
    <text evidence="2">The sequence shown here is derived from an EMBL/GenBank/DDBJ whole genome shotgun (WGS) entry which is preliminary data.</text>
</comment>
<feature type="transmembrane region" description="Helical" evidence="1">
    <location>
        <begin position="12"/>
        <end position="30"/>
    </location>
</feature>
<feature type="transmembrane region" description="Helical" evidence="1">
    <location>
        <begin position="368"/>
        <end position="386"/>
    </location>
</feature>
<feature type="transmembrane region" description="Helical" evidence="1">
    <location>
        <begin position="265"/>
        <end position="283"/>
    </location>
</feature>
<dbReference type="Proteomes" id="UP001458880">
    <property type="component" value="Unassembled WGS sequence"/>
</dbReference>
<keyword evidence="1" id="KW-0472">Membrane</keyword>
<feature type="transmembrane region" description="Helical" evidence="1">
    <location>
        <begin position="327"/>
        <end position="348"/>
    </location>
</feature>
<feature type="transmembrane region" description="Helical" evidence="1">
    <location>
        <begin position="186"/>
        <end position="204"/>
    </location>
</feature>
<keyword evidence="3" id="KW-1185">Reference proteome</keyword>
<proteinExistence type="predicted"/>
<organism evidence="2 3">
    <name type="scientific">Popillia japonica</name>
    <name type="common">Japanese beetle</name>
    <dbReference type="NCBI Taxonomy" id="7064"/>
    <lineage>
        <taxon>Eukaryota</taxon>
        <taxon>Metazoa</taxon>
        <taxon>Ecdysozoa</taxon>
        <taxon>Arthropoda</taxon>
        <taxon>Hexapoda</taxon>
        <taxon>Insecta</taxon>
        <taxon>Pterygota</taxon>
        <taxon>Neoptera</taxon>
        <taxon>Endopterygota</taxon>
        <taxon>Coleoptera</taxon>
        <taxon>Polyphaga</taxon>
        <taxon>Scarabaeiformia</taxon>
        <taxon>Scarabaeidae</taxon>
        <taxon>Rutelinae</taxon>
        <taxon>Popillia</taxon>
    </lineage>
</organism>
<keyword evidence="1" id="KW-0812">Transmembrane</keyword>
<name>A0AAW1IE56_POPJA</name>